<keyword evidence="11" id="KW-0496">Mitochondrion</keyword>
<evidence type="ECO:0000256" key="15">
    <source>
        <dbReference type="SAM" id="MobiDB-lite"/>
    </source>
</evidence>
<reference evidence="17" key="1">
    <citation type="journal article" date="2008" name="Insect Biochem. Mol. Biol.">
        <title>The genome of a lepidopteran model insect, the silkworm Bombyx mori.</title>
        <authorList>
            <consortium name="International Silkworm Genome Consortium"/>
        </authorList>
    </citation>
    <scope>NUCLEOTIDE SEQUENCE [LARGE SCALE GENOMIC DNA]</scope>
    <source>
        <strain evidence="17">p50T</strain>
    </source>
</reference>
<evidence type="ECO:0000256" key="3">
    <source>
        <dbReference type="ARBA" id="ARBA00005482"/>
    </source>
</evidence>
<keyword evidence="9" id="KW-0249">Electron transport</keyword>
<keyword evidence="6" id="KW-0813">Transport</keyword>
<proteinExistence type="inferred from homology"/>
<dbReference type="PANTHER" id="PTHR12485">
    <property type="entry name" value="NADH-UBIQUINONE OXIDOREDUCTASE SUBUNIT B"/>
    <property type="match status" value="1"/>
</dbReference>
<dbReference type="PANTHER" id="PTHR12485:SF1">
    <property type="entry name" value="NADH DEHYDROGENASE [UBIQUINONE] 1 ALPHA SUBCOMPLEX SUBUNIT 7"/>
    <property type="match status" value="1"/>
</dbReference>
<dbReference type="OrthoDB" id="10063829at2759"/>
<reference evidence="16" key="2">
    <citation type="submission" date="2022-06" db="UniProtKB">
        <authorList>
            <consortium name="EnsemblMetazoa"/>
        </authorList>
    </citation>
    <scope>IDENTIFICATION</scope>
    <source>
        <strain evidence="16">p50T (Dazao)</strain>
    </source>
</reference>
<accession>A0A8R2ASW7</accession>
<evidence type="ECO:0000256" key="4">
    <source>
        <dbReference type="ARBA" id="ARBA00011533"/>
    </source>
</evidence>
<name>A0A8R2ASW7_BOMMO</name>
<dbReference type="Pfam" id="PF07347">
    <property type="entry name" value="CI-B14_5a"/>
    <property type="match status" value="1"/>
</dbReference>
<evidence type="ECO:0000256" key="1">
    <source>
        <dbReference type="ARBA" id="ARBA00003195"/>
    </source>
</evidence>
<evidence type="ECO:0000256" key="2">
    <source>
        <dbReference type="ARBA" id="ARBA00004443"/>
    </source>
</evidence>
<comment type="subunit">
    <text evidence="4">Complex I is composed of 45 different subunits.</text>
</comment>
<evidence type="ECO:0000256" key="10">
    <source>
        <dbReference type="ARBA" id="ARBA00022990"/>
    </source>
</evidence>
<dbReference type="EnsemblMetazoa" id="XM_004933675.2">
    <property type="protein sequence ID" value="XP_004933732.1"/>
    <property type="gene ID" value="LOC101746922"/>
</dbReference>
<evidence type="ECO:0000256" key="14">
    <source>
        <dbReference type="ARBA" id="ARBA00033401"/>
    </source>
</evidence>
<dbReference type="InterPro" id="IPR009947">
    <property type="entry name" value="NDUA7"/>
</dbReference>
<dbReference type="GO" id="GO:0005743">
    <property type="term" value="C:mitochondrial inner membrane"/>
    <property type="evidence" value="ECO:0007669"/>
    <property type="project" value="UniProtKB-SubCell"/>
</dbReference>
<evidence type="ECO:0000313" key="16">
    <source>
        <dbReference type="EnsemblMetazoa" id="XP_004933732.1"/>
    </source>
</evidence>
<dbReference type="KEGG" id="bmor:101746922"/>
<evidence type="ECO:0000256" key="5">
    <source>
        <dbReference type="ARBA" id="ARBA00016383"/>
    </source>
</evidence>
<organism evidence="16 17">
    <name type="scientific">Bombyx mori</name>
    <name type="common">Silk moth</name>
    <dbReference type="NCBI Taxonomy" id="7091"/>
    <lineage>
        <taxon>Eukaryota</taxon>
        <taxon>Metazoa</taxon>
        <taxon>Ecdysozoa</taxon>
        <taxon>Arthropoda</taxon>
        <taxon>Hexapoda</taxon>
        <taxon>Insecta</taxon>
        <taxon>Pterygota</taxon>
        <taxon>Neoptera</taxon>
        <taxon>Endopterygota</taxon>
        <taxon>Lepidoptera</taxon>
        <taxon>Glossata</taxon>
        <taxon>Ditrysia</taxon>
        <taxon>Bombycoidea</taxon>
        <taxon>Bombycidae</taxon>
        <taxon>Bombycinae</taxon>
        <taxon>Bombyx</taxon>
    </lineage>
</organism>
<comment type="subcellular location">
    <subcellularLocation>
        <location evidence="2">Mitochondrion inner membrane</location>
        <topology evidence="2">Peripheral membrane protein</topology>
        <orientation evidence="2">Matrix side</orientation>
    </subcellularLocation>
</comment>
<dbReference type="SMR" id="A0A8R2ASW7"/>
<dbReference type="OMA" id="PYGINRK"/>
<keyword evidence="17" id="KW-1185">Reference proteome</keyword>
<evidence type="ECO:0000256" key="13">
    <source>
        <dbReference type="ARBA" id="ARBA00030360"/>
    </source>
</evidence>
<keyword evidence="8" id="KW-0999">Mitochondrion inner membrane</keyword>
<evidence type="ECO:0000256" key="12">
    <source>
        <dbReference type="ARBA" id="ARBA00023136"/>
    </source>
</evidence>
<comment type="similarity">
    <text evidence="3">Belongs to the complex I NDUFA7 subunit family.</text>
</comment>
<keyword evidence="7" id="KW-0679">Respiratory chain</keyword>
<keyword evidence="10" id="KW-0007">Acetylation</keyword>
<evidence type="ECO:0000313" key="17">
    <source>
        <dbReference type="Proteomes" id="UP000005204"/>
    </source>
</evidence>
<protein>
    <recommendedName>
        <fullName evidence="5">NADH dehydrogenase [ubiquinone] 1 alpha subcomplex subunit 7</fullName>
    </recommendedName>
    <alternativeName>
        <fullName evidence="14">Complex I-B14.5a</fullName>
    </alternativeName>
    <alternativeName>
        <fullName evidence="13">NADH-ubiquinone oxidoreductase subunit B14.5a</fullName>
    </alternativeName>
</protein>
<evidence type="ECO:0000256" key="8">
    <source>
        <dbReference type="ARBA" id="ARBA00022792"/>
    </source>
</evidence>
<dbReference type="GO" id="GO:0006120">
    <property type="term" value="P:mitochondrial electron transport, NADH to ubiquinone"/>
    <property type="evidence" value="ECO:0007669"/>
    <property type="project" value="TreeGrafter"/>
</dbReference>
<evidence type="ECO:0000256" key="6">
    <source>
        <dbReference type="ARBA" id="ARBA00022448"/>
    </source>
</evidence>
<evidence type="ECO:0000256" key="11">
    <source>
        <dbReference type="ARBA" id="ARBA00023128"/>
    </source>
</evidence>
<sequence length="110" mass="12419">MVKAKVPLRDISPALQAFRNFLLGRKHTNALRFEPLVSARTQPPPEIPDGPSHKHAHNYYYTRDARREVAPPIDVTKELLSASSDKGAPKQAANVRPTPGHLYAWDKHYE</sequence>
<feature type="region of interest" description="Disordered" evidence="15">
    <location>
        <begin position="80"/>
        <end position="110"/>
    </location>
</feature>
<dbReference type="Proteomes" id="UP000005204">
    <property type="component" value="Unassembled WGS sequence"/>
</dbReference>
<evidence type="ECO:0000256" key="9">
    <source>
        <dbReference type="ARBA" id="ARBA00022982"/>
    </source>
</evidence>
<comment type="function">
    <text evidence="1">Accessory subunit of the mitochondrial membrane respiratory chain NADH dehydrogenase (Complex I), that is believed not to be involved in catalysis. Complex I functions in the transfer of electrons from NADH to the respiratory chain. The immediate electron acceptor for the enzyme is believed to be ubiquinone.</text>
</comment>
<dbReference type="AlphaFoldDB" id="A0A8R2ASW7"/>
<evidence type="ECO:0000256" key="7">
    <source>
        <dbReference type="ARBA" id="ARBA00022660"/>
    </source>
</evidence>
<keyword evidence="12" id="KW-0472">Membrane</keyword>
<gene>
    <name evidence="16" type="primary">101746922</name>
</gene>